<dbReference type="InterPro" id="IPR050792">
    <property type="entry name" value="ADP-ribosylglycohydrolase"/>
</dbReference>
<dbReference type="GO" id="GO:0016787">
    <property type="term" value="F:hydrolase activity"/>
    <property type="evidence" value="ECO:0007669"/>
    <property type="project" value="UniProtKB-KW"/>
</dbReference>
<dbReference type="PANTHER" id="PTHR16222:SF12">
    <property type="entry name" value="ADP-RIBOSYLGLYCOHYDROLASE-RELATED"/>
    <property type="match status" value="1"/>
</dbReference>
<dbReference type="Pfam" id="PF03747">
    <property type="entry name" value="ADP_ribosyl_GH"/>
    <property type="match status" value="1"/>
</dbReference>
<comment type="cofactor">
    <cofactor evidence="1">
        <name>Mg(2+)</name>
        <dbReference type="ChEBI" id="CHEBI:18420"/>
    </cofactor>
    <text evidence="1">Binds 2 magnesium ions per subunit.</text>
</comment>
<feature type="binding site" evidence="1">
    <location>
        <position position="372"/>
    </location>
    <ligand>
        <name>Mg(2+)</name>
        <dbReference type="ChEBI" id="CHEBI:18420"/>
        <label>1</label>
    </ligand>
</feature>
<protein>
    <submittedName>
        <fullName evidence="2">ADP-ribosylglycohydrolase family protein</fullName>
    </submittedName>
</protein>
<keyword evidence="1" id="KW-0479">Metal-binding</keyword>
<dbReference type="EMBL" id="RBZY01000001">
    <property type="protein sequence ID" value="RWR23402.1"/>
    <property type="molecule type" value="Genomic_DNA"/>
</dbReference>
<dbReference type="AlphaFoldDB" id="A0A3S3N2I2"/>
<sequence>MHSALDPRDLVPDEAEQLAHSGYLVGDLQTRARLAAAASDLHALARVREQLAAAPLRPDWPYDEPSDPTTLQLLGAGVEPRPVDRDDFPRRVRGAWLGRAVGNTLGKPIEGLSRTEVETYLRAAGQWPQIGYVELLEPLPEGVSHLHESAPYSAAGRFTDVPRDDDLDWTILGLHLVERYGGRLTTEDIANEWLDRIPFTQTFTAERAAYRNLVHGVHAPDTATRDNPYREWIGALIRADIFGYVHPGDPAAAAAMALVDARLTHVQNGIYGETWAAALVAGAFSTESAEEALVVARRFVPDRSRLAAALDGILDVHRSGASAVDGLDWIDRELGHYNWVHTIHNAAAIAAGLLWGSGFTESVALTIAAGRDTDSSAATTGSVFGALHGDDAIPAELVGSTHHRVRSSIRDFDRVTIDELAARTVAVARIAVAAESEAVL</sequence>
<comment type="caution">
    <text evidence="2">The sequence shown here is derived from an EMBL/GenBank/DDBJ whole genome shotgun (WGS) entry which is preliminary data.</text>
</comment>
<name>A0A3S3N2I2_9MICO</name>
<dbReference type="SUPFAM" id="SSF101478">
    <property type="entry name" value="ADP-ribosylglycohydrolase"/>
    <property type="match status" value="1"/>
</dbReference>
<organism evidence="2 3">
    <name type="scientific">Microbacterium enclense</name>
    <dbReference type="NCBI Taxonomy" id="993073"/>
    <lineage>
        <taxon>Bacteria</taxon>
        <taxon>Bacillati</taxon>
        <taxon>Actinomycetota</taxon>
        <taxon>Actinomycetes</taxon>
        <taxon>Micrococcales</taxon>
        <taxon>Microbacteriaceae</taxon>
        <taxon>Microbacterium</taxon>
    </lineage>
</organism>
<feature type="binding site" evidence="1">
    <location>
        <position position="165"/>
    </location>
    <ligand>
        <name>Mg(2+)</name>
        <dbReference type="ChEBI" id="CHEBI:18420"/>
        <label>1</label>
    </ligand>
</feature>
<dbReference type="InterPro" id="IPR036705">
    <property type="entry name" value="Ribosyl_crysJ1_sf"/>
</dbReference>
<feature type="binding site" evidence="1">
    <location>
        <position position="374"/>
    </location>
    <ligand>
        <name>Mg(2+)</name>
        <dbReference type="ChEBI" id="CHEBI:18420"/>
        <label>1</label>
    </ligand>
</feature>
<feature type="binding site" evidence="1">
    <location>
        <position position="159"/>
    </location>
    <ligand>
        <name>Mg(2+)</name>
        <dbReference type="ChEBI" id="CHEBI:18420"/>
        <label>1</label>
    </ligand>
</feature>
<evidence type="ECO:0000256" key="1">
    <source>
        <dbReference type="PIRSR" id="PIRSR605502-1"/>
    </source>
</evidence>
<dbReference type="OrthoDB" id="9814159at2"/>
<proteinExistence type="predicted"/>
<evidence type="ECO:0000313" key="2">
    <source>
        <dbReference type="EMBL" id="RWR23402.1"/>
    </source>
</evidence>
<dbReference type="RefSeq" id="WP_128216203.1">
    <property type="nucleotide sequence ID" value="NZ_RBZY01000001.1"/>
</dbReference>
<dbReference type="PANTHER" id="PTHR16222">
    <property type="entry name" value="ADP-RIBOSYLGLYCOHYDROLASE"/>
    <property type="match status" value="1"/>
</dbReference>
<accession>A0A3S3N2I2</accession>
<feature type="binding site" evidence="1">
    <location>
        <position position="160"/>
    </location>
    <ligand>
        <name>Mg(2+)</name>
        <dbReference type="ChEBI" id="CHEBI:18420"/>
        <label>1</label>
    </ligand>
</feature>
<dbReference type="GO" id="GO:0046872">
    <property type="term" value="F:metal ion binding"/>
    <property type="evidence" value="ECO:0007669"/>
    <property type="project" value="UniProtKB-KW"/>
</dbReference>
<gene>
    <name evidence="2" type="ORF">D8Y23_00415</name>
</gene>
<dbReference type="InterPro" id="IPR005502">
    <property type="entry name" value="Ribosyl_crysJ1"/>
</dbReference>
<keyword evidence="2" id="KW-0378">Hydrolase</keyword>
<dbReference type="Proteomes" id="UP000285970">
    <property type="component" value="Unassembled WGS sequence"/>
</dbReference>
<evidence type="ECO:0000313" key="3">
    <source>
        <dbReference type="Proteomes" id="UP000285970"/>
    </source>
</evidence>
<reference evidence="2 3" key="1">
    <citation type="journal article" date="2018" name="Front. Microbiol.">
        <title>Novel Insights Into Bacterial Dimethylsulfoniopropionate Catabolism in the East China Sea.</title>
        <authorList>
            <person name="Liu J."/>
            <person name="Liu J."/>
            <person name="Zhang S.H."/>
            <person name="Liang J."/>
            <person name="Lin H."/>
            <person name="Song D."/>
            <person name="Yang G.P."/>
            <person name="Todd J.D."/>
            <person name="Zhang X.H."/>
        </authorList>
    </citation>
    <scope>NUCLEOTIDE SEQUENCE [LARGE SCALE GENOMIC DNA]</scope>
    <source>
        <strain evidence="2 3">ZYFD042</strain>
    </source>
</reference>
<keyword evidence="1" id="KW-0460">Magnesium</keyword>
<dbReference type="Gene3D" id="1.10.4080.10">
    <property type="entry name" value="ADP-ribosylation/Crystallin J1"/>
    <property type="match status" value="1"/>
</dbReference>
<feature type="binding site" evidence="1">
    <location>
        <position position="375"/>
    </location>
    <ligand>
        <name>Mg(2+)</name>
        <dbReference type="ChEBI" id="CHEBI:18420"/>
        <label>1</label>
    </ligand>
</feature>